<name>A0A1Q8ZJP7_SYMMI</name>
<protein>
    <submittedName>
        <fullName evidence="1">Uncharacterized protein</fullName>
    </submittedName>
</protein>
<comment type="caution">
    <text evidence="1">The sequence shown here is derived from an EMBL/GenBank/DDBJ whole genome shotgun (WGS) entry which is preliminary data.</text>
</comment>
<proteinExistence type="predicted"/>
<sequence>MSFPVAASLYRDMGDALNKLVQRAQGDLSDEDEREWTRSYRQLQKMISQLYLARQKEKRLITKQGLKKLDNQITLAWKCRRQANVISSGWHGYTT</sequence>
<organism evidence="1 2">
    <name type="scientific">Symbiodinium microadriaticum</name>
    <name type="common">Dinoflagellate</name>
    <name type="synonym">Zooxanthella microadriatica</name>
    <dbReference type="NCBI Taxonomy" id="2951"/>
    <lineage>
        <taxon>Eukaryota</taxon>
        <taxon>Sar</taxon>
        <taxon>Alveolata</taxon>
        <taxon>Dinophyceae</taxon>
        <taxon>Suessiales</taxon>
        <taxon>Symbiodiniaceae</taxon>
        <taxon>Symbiodinium</taxon>
    </lineage>
</organism>
<evidence type="ECO:0000313" key="2">
    <source>
        <dbReference type="Proteomes" id="UP000186817"/>
    </source>
</evidence>
<dbReference type="AlphaFoldDB" id="A0A1Q8ZJP7"/>
<dbReference type="OrthoDB" id="410164at2759"/>
<evidence type="ECO:0000313" key="1">
    <source>
        <dbReference type="EMBL" id="OLP20530.1"/>
    </source>
</evidence>
<dbReference type="EMBL" id="LSRX01009511">
    <property type="protein sequence ID" value="OLP20530.1"/>
    <property type="molecule type" value="Genomic_DNA"/>
</dbReference>
<keyword evidence="2" id="KW-1185">Reference proteome</keyword>
<accession>A0A1Q8ZJP7</accession>
<dbReference type="Proteomes" id="UP000186817">
    <property type="component" value="Unassembled WGS sequence"/>
</dbReference>
<reference evidence="1 2" key="1">
    <citation type="submission" date="2016-02" db="EMBL/GenBank/DDBJ databases">
        <title>Genome analysis of coral dinoflagellate symbionts highlights evolutionary adaptations to a symbiotic lifestyle.</title>
        <authorList>
            <person name="Aranda M."/>
            <person name="Li Y."/>
            <person name="Liew Y.J."/>
            <person name="Baumgarten S."/>
            <person name="Simakov O."/>
            <person name="Wilson M."/>
            <person name="Piel J."/>
            <person name="Ashoor H."/>
            <person name="Bougouffa S."/>
            <person name="Bajic V.B."/>
            <person name="Ryu T."/>
            <person name="Ravasi T."/>
            <person name="Bayer T."/>
            <person name="Micklem G."/>
            <person name="Kim H."/>
            <person name="Bhak J."/>
            <person name="Lajeunesse T.C."/>
            <person name="Voolstra C.R."/>
        </authorList>
    </citation>
    <scope>NUCLEOTIDE SEQUENCE [LARGE SCALE GENOMIC DNA]</scope>
    <source>
        <strain evidence="1 2">CCMP2467</strain>
    </source>
</reference>
<gene>
    <name evidence="1" type="ORF">AK812_SmicGene48996</name>
</gene>